<evidence type="ECO:0000313" key="4">
    <source>
        <dbReference type="Proteomes" id="UP000184280"/>
    </source>
</evidence>
<dbReference type="RefSeq" id="WP_073043573.1">
    <property type="nucleotide sequence ID" value="NZ_FOLF01000010.1"/>
</dbReference>
<proteinExistence type="predicted"/>
<dbReference type="InterPro" id="IPR041607">
    <property type="entry name" value="HU-HIG"/>
</dbReference>
<gene>
    <name evidence="3" type="ORF">SAMN04488494_1164</name>
</gene>
<dbReference type="AlphaFoldDB" id="A0A1M7FIK1"/>
<sequence length="183" mass="19875">MALNVQMTKVHNYLTNEDIVIPRLVNQQTLDFNALCEYLADGSTVTAADVAAVMKQIESRLPLVLGLNAKVICSPEGLTFKPKVSGSITQKQLKEKLQARLEADPTLDIDVNRELSVSDLTISDINAEIGIELPKMWIDRFKTKAEFKRVNKSSGETTDEPENTTPSTGGNTTGGGGNEPIGD</sequence>
<dbReference type="Proteomes" id="UP000184280">
    <property type="component" value="Unassembled WGS sequence"/>
</dbReference>
<dbReference type="EMBL" id="FRCJ01000002">
    <property type="protein sequence ID" value="SHM03467.1"/>
    <property type="molecule type" value="Genomic_DNA"/>
</dbReference>
<dbReference type="Pfam" id="PF18291">
    <property type="entry name" value="HU-HIG"/>
    <property type="match status" value="1"/>
</dbReference>
<feature type="domain" description="HU" evidence="2">
    <location>
        <begin position="1"/>
        <end position="62"/>
    </location>
</feature>
<evidence type="ECO:0000259" key="2">
    <source>
        <dbReference type="Pfam" id="PF18291"/>
    </source>
</evidence>
<organism evidence="3 4">
    <name type="scientific">Xylanibacter ruminicola</name>
    <name type="common">Prevotella ruminicola</name>
    <dbReference type="NCBI Taxonomy" id="839"/>
    <lineage>
        <taxon>Bacteria</taxon>
        <taxon>Pseudomonadati</taxon>
        <taxon>Bacteroidota</taxon>
        <taxon>Bacteroidia</taxon>
        <taxon>Bacteroidales</taxon>
        <taxon>Prevotellaceae</taxon>
        <taxon>Xylanibacter</taxon>
    </lineage>
</organism>
<feature type="compositionally biased region" description="Gly residues" evidence="1">
    <location>
        <begin position="171"/>
        <end position="183"/>
    </location>
</feature>
<dbReference type="OrthoDB" id="1071946at2"/>
<accession>A0A1M7FIK1</accession>
<reference evidence="3 4" key="1">
    <citation type="submission" date="2016-11" db="EMBL/GenBank/DDBJ databases">
        <authorList>
            <person name="Jaros S."/>
            <person name="Januszkiewicz K."/>
            <person name="Wedrychowicz H."/>
        </authorList>
    </citation>
    <scope>NUCLEOTIDE SEQUENCE [LARGE SCALE GENOMIC DNA]</scope>
    <source>
        <strain evidence="3 4">BPI-34</strain>
    </source>
</reference>
<feature type="region of interest" description="Disordered" evidence="1">
    <location>
        <begin position="148"/>
        <end position="183"/>
    </location>
</feature>
<name>A0A1M7FIK1_XYLRU</name>
<protein>
    <recommendedName>
        <fullName evidence="2">HU domain-containing protein</fullName>
    </recommendedName>
</protein>
<evidence type="ECO:0000256" key="1">
    <source>
        <dbReference type="SAM" id="MobiDB-lite"/>
    </source>
</evidence>
<evidence type="ECO:0000313" key="3">
    <source>
        <dbReference type="EMBL" id="SHM03467.1"/>
    </source>
</evidence>